<accession>A0A2S2E1C5</accession>
<organism evidence="1 2">
    <name type="scientific">Saliniradius amylolyticus</name>
    <dbReference type="NCBI Taxonomy" id="2183582"/>
    <lineage>
        <taxon>Bacteria</taxon>
        <taxon>Pseudomonadati</taxon>
        <taxon>Pseudomonadota</taxon>
        <taxon>Gammaproteobacteria</taxon>
        <taxon>Alteromonadales</taxon>
        <taxon>Alteromonadaceae</taxon>
        <taxon>Saliniradius</taxon>
    </lineage>
</organism>
<keyword evidence="2" id="KW-1185">Reference proteome</keyword>
<dbReference type="KEGG" id="salh:HMF8227_00951"/>
<dbReference type="SUPFAM" id="SSF53850">
    <property type="entry name" value="Periplasmic binding protein-like II"/>
    <property type="match status" value="1"/>
</dbReference>
<protein>
    <recommendedName>
        <fullName evidence="3">Solute-binding protein family 3/N-terminal domain-containing protein</fullName>
    </recommendedName>
</protein>
<evidence type="ECO:0000313" key="2">
    <source>
        <dbReference type="Proteomes" id="UP000245728"/>
    </source>
</evidence>
<gene>
    <name evidence="1" type="ORF">HMF8227_00951</name>
</gene>
<proteinExistence type="predicted"/>
<dbReference type="EMBL" id="CP029347">
    <property type="protein sequence ID" value="AWL11444.1"/>
    <property type="molecule type" value="Genomic_DNA"/>
</dbReference>
<sequence>MRVLLVLLLLTSVGVSAATWKLVYPRQLSDHDYRSRYPVELLSLALEATGVNYNLIPSDRILFQTDAIQRLKANRDINVLWSMTDKLREEEMLPVRIPVYKGLIGTRLLLIRPSNRKFFQGIQSLEQLAKYRAVSGQNWPDTKILQTNGIDVVTDPEYEPLFELLKSDRGVMFPRSIVEIYSELEEQVHSQGLMVEPELALYYPTAMYFFVNRKNVTLKQLIEGGLKKILSNGKFDELFFNVHRPLLKRAKLGQRTILRLENPILPEQTPLERSELWHPVAFD</sequence>
<name>A0A2S2E1C5_9ALTE</name>
<dbReference type="RefSeq" id="WP_239421204.1">
    <property type="nucleotide sequence ID" value="NZ_CP029347.1"/>
</dbReference>
<reference evidence="1 2" key="1">
    <citation type="submission" date="2018-05" db="EMBL/GenBank/DDBJ databases">
        <title>Salinimonas sp. HMF8227 Genome sequencing and assembly.</title>
        <authorList>
            <person name="Kang H."/>
            <person name="Kang J."/>
            <person name="Cha I."/>
            <person name="Kim H."/>
            <person name="Joh K."/>
        </authorList>
    </citation>
    <scope>NUCLEOTIDE SEQUENCE [LARGE SCALE GENOMIC DNA]</scope>
    <source>
        <strain evidence="1 2">HMF8227</strain>
    </source>
</reference>
<evidence type="ECO:0008006" key="3">
    <source>
        <dbReference type="Google" id="ProtNLM"/>
    </source>
</evidence>
<dbReference type="AlphaFoldDB" id="A0A2S2E1C5"/>
<dbReference type="Proteomes" id="UP000245728">
    <property type="component" value="Chromosome"/>
</dbReference>
<evidence type="ECO:0000313" key="1">
    <source>
        <dbReference type="EMBL" id="AWL11444.1"/>
    </source>
</evidence>